<evidence type="ECO:0000313" key="2">
    <source>
        <dbReference type="EMBL" id="KHE42685.1"/>
    </source>
</evidence>
<proteinExistence type="predicted"/>
<dbReference type="EMBL" id="JRGF01000003">
    <property type="protein sequence ID" value="KHE42685.1"/>
    <property type="molecule type" value="Genomic_DNA"/>
</dbReference>
<gene>
    <name evidence="2" type="ORF">LG35_03625</name>
</gene>
<keyword evidence="1" id="KW-0732">Signal</keyword>
<organism evidence="2 3">
    <name type="scientific">Alistipes inops</name>
    <dbReference type="NCBI Taxonomy" id="1501391"/>
    <lineage>
        <taxon>Bacteria</taxon>
        <taxon>Pseudomonadati</taxon>
        <taxon>Bacteroidota</taxon>
        <taxon>Bacteroidia</taxon>
        <taxon>Bacteroidales</taxon>
        <taxon>Rikenellaceae</taxon>
        <taxon>Alistipes</taxon>
    </lineage>
</organism>
<comment type="caution">
    <text evidence="2">The sequence shown here is derived from an EMBL/GenBank/DDBJ whole genome shotgun (WGS) entry which is preliminary data.</text>
</comment>
<evidence type="ECO:0000313" key="3">
    <source>
        <dbReference type="Proteomes" id="UP000030889"/>
    </source>
</evidence>
<keyword evidence="3" id="KW-1185">Reference proteome</keyword>
<sequence>MKSFRRMVPALAALLTAVSAGAQNAQLDGLLVTASQFTPVDMMKYSQNNYSFTTGRVAAMGGAFTALGGDMASMGINPAGLGMYRNSVWGLSPAMTFTGNRNAYATAHDNNASRFSFNNIGTVLQLSQRSNGLVSFNLGLSYNKMEDFNYRGSVRLPAAAGGSLLNIFQLQLNGLYDFFNTGTWNGLSEKDLNSDPFNNGNIYIDEWGAVLGYQSGLFPGLGGDNMYGLNGLPENSNITPSLRYDSRGSVGEYNIAGGFNINNILYLGFDFGFRDIYQRLSLYYSEDYEGNYSGTAQQYLRQMNYNQYLLAQGSAFNFKIGAIVRPIPQLRIGIAYHSPSYSSVRKEYYGSMGTSRYGDPNSKHYTSSTVGYDYAFNTPSRLLTGIAFTLGDYFALSFDYERVWYNKMRYMSETYDVQESFRTAIGNDYRAADNFRVGVEVKPHSRFRPAGRLRLLRFPDKGEGRGRE</sequence>
<evidence type="ECO:0008006" key="4">
    <source>
        <dbReference type="Google" id="ProtNLM"/>
    </source>
</evidence>
<evidence type="ECO:0000256" key="1">
    <source>
        <dbReference type="SAM" id="SignalP"/>
    </source>
</evidence>
<reference evidence="2 3" key="1">
    <citation type="submission" date="2014-09" db="EMBL/GenBank/DDBJ databases">
        <title>Alistipes sp. 627, sp. nov., a novel member of the family Rikenellaceae isolated from human faeces.</title>
        <authorList>
            <person name="Shkoporov A.N."/>
            <person name="Chaplin A.V."/>
            <person name="Motuzova O.V."/>
            <person name="Kafarskaia L.I."/>
            <person name="Khokhlova E.V."/>
            <person name="Efimov B.A."/>
        </authorList>
    </citation>
    <scope>NUCLEOTIDE SEQUENCE [LARGE SCALE GENOMIC DNA]</scope>
    <source>
        <strain evidence="2 3">627</strain>
    </source>
</reference>
<feature type="chain" id="PRO_5047209925" description="Hemin receptor" evidence="1">
    <location>
        <begin position="23"/>
        <end position="468"/>
    </location>
</feature>
<dbReference type="RefSeq" id="WP_035472293.1">
    <property type="nucleotide sequence ID" value="NZ_JRGF01000003.1"/>
</dbReference>
<dbReference type="Gene3D" id="2.40.160.60">
    <property type="entry name" value="Outer membrane protein transport protein (OMPP1/FadL/TodX)"/>
    <property type="match status" value="1"/>
</dbReference>
<protein>
    <recommendedName>
        <fullName evidence="4">Hemin receptor</fullName>
    </recommendedName>
</protein>
<dbReference type="Proteomes" id="UP000030889">
    <property type="component" value="Unassembled WGS sequence"/>
</dbReference>
<accession>A0ABR4YKA0</accession>
<feature type="signal peptide" evidence="1">
    <location>
        <begin position="1"/>
        <end position="22"/>
    </location>
</feature>
<name>A0ABR4YKA0_9BACT</name>